<gene>
    <name evidence="1" type="ORF">OE88DRAFT_1329762</name>
</gene>
<accession>A0A5C3N954</accession>
<dbReference type="Proteomes" id="UP000305948">
    <property type="component" value="Unassembled WGS sequence"/>
</dbReference>
<keyword evidence="2" id="KW-1185">Reference proteome</keyword>
<proteinExistence type="predicted"/>
<dbReference type="AlphaFoldDB" id="A0A5C3N954"/>
<sequence length="123" mass="14310">MLLQLPYKALTTRRVVHAFYPLRRLEKHGERQLLKLEDFCGIRRQAILKRFHAAQLVEKNHVPSIVHIAMYNLRHDSILHNTRKAGPLMTTMFLAMRGKQPWSTQNIKIAQIIKDEGLDVAGF</sequence>
<name>A0A5C3N954_9AGAM</name>
<organism evidence="1 2">
    <name type="scientific">Heliocybe sulcata</name>
    <dbReference type="NCBI Taxonomy" id="5364"/>
    <lineage>
        <taxon>Eukaryota</taxon>
        <taxon>Fungi</taxon>
        <taxon>Dikarya</taxon>
        <taxon>Basidiomycota</taxon>
        <taxon>Agaricomycotina</taxon>
        <taxon>Agaricomycetes</taxon>
        <taxon>Gloeophyllales</taxon>
        <taxon>Gloeophyllaceae</taxon>
        <taxon>Heliocybe</taxon>
    </lineage>
</organism>
<evidence type="ECO:0000313" key="2">
    <source>
        <dbReference type="Proteomes" id="UP000305948"/>
    </source>
</evidence>
<dbReference type="EMBL" id="ML213508">
    <property type="protein sequence ID" value="TFK52996.1"/>
    <property type="molecule type" value="Genomic_DNA"/>
</dbReference>
<protein>
    <submittedName>
        <fullName evidence="1">Uncharacterized protein</fullName>
    </submittedName>
</protein>
<evidence type="ECO:0000313" key="1">
    <source>
        <dbReference type="EMBL" id="TFK52996.1"/>
    </source>
</evidence>
<reference evidence="1 2" key="1">
    <citation type="journal article" date="2019" name="Nat. Ecol. Evol.">
        <title>Megaphylogeny resolves global patterns of mushroom evolution.</title>
        <authorList>
            <person name="Varga T."/>
            <person name="Krizsan K."/>
            <person name="Foldi C."/>
            <person name="Dima B."/>
            <person name="Sanchez-Garcia M."/>
            <person name="Sanchez-Ramirez S."/>
            <person name="Szollosi G.J."/>
            <person name="Szarkandi J.G."/>
            <person name="Papp V."/>
            <person name="Albert L."/>
            <person name="Andreopoulos W."/>
            <person name="Angelini C."/>
            <person name="Antonin V."/>
            <person name="Barry K.W."/>
            <person name="Bougher N.L."/>
            <person name="Buchanan P."/>
            <person name="Buyck B."/>
            <person name="Bense V."/>
            <person name="Catcheside P."/>
            <person name="Chovatia M."/>
            <person name="Cooper J."/>
            <person name="Damon W."/>
            <person name="Desjardin D."/>
            <person name="Finy P."/>
            <person name="Geml J."/>
            <person name="Haridas S."/>
            <person name="Hughes K."/>
            <person name="Justo A."/>
            <person name="Karasinski D."/>
            <person name="Kautmanova I."/>
            <person name="Kiss B."/>
            <person name="Kocsube S."/>
            <person name="Kotiranta H."/>
            <person name="LaButti K.M."/>
            <person name="Lechner B.E."/>
            <person name="Liimatainen K."/>
            <person name="Lipzen A."/>
            <person name="Lukacs Z."/>
            <person name="Mihaltcheva S."/>
            <person name="Morgado L.N."/>
            <person name="Niskanen T."/>
            <person name="Noordeloos M.E."/>
            <person name="Ohm R.A."/>
            <person name="Ortiz-Santana B."/>
            <person name="Ovrebo C."/>
            <person name="Racz N."/>
            <person name="Riley R."/>
            <person name="Savchenko A."/>
            <person name="Shiryaev A."/>
            <person name="Soop K."/>
            <person name="Spirin V."/>
            <person name="Szebenyi C."/>
            <person name="Tomsovsky M."/>
            <person name="Tulloss R.E."/>
            <person name="Uehling J."/>
            <person name="Grigoriev I.V."/>
            <person name="Vagvolgyi C."/>
            <person name="Papp T."/>
            <person name="Martin F.M."/>
            <person name="Miettinen O."/>
            <person name="Hibbett D.S."/>
            <person name="Nagy L.G."/>
        </authorList>
    </citation>
    <scope>NUCLEOTIDE SEQUENCE [LARGE SCALE GENOMIC DNA]</scope>
    <source>
        <strain evidence="1 2">OMC1185</strain>
    </source>
</reference>